<proteinExistence type="predicted"/>
<gene>
    <name evidence="2" type="ORF">H6G97_00970</name>
</gene>
<dbReference type="EMBL" id="JACJSI010000001">
    <property type="protein sequence ID" value="MBD2528202.1"/>
    <property type="molecule type" value="Genomic_DNA"/>
</dbReference>
<dbReference type="InterPro" id="IPR012337">
    <property type="entry name" value="RNaseH-like_sf"/>
</dbReference>
<accession>A0ABR8DF95</accession>
<organism evidence="2 3">
    <name type="scientific">Nostoc flagelliforme FACHB-838</name>
    <dbReference type="NCBI Taxonomy" id="2692904"/>
    <lineage>
        <taxon>Bacteria</taxon>
        <taxon>Bacillati</taxon>
        <taxon>Cyanobacteriota</taxon>
        <taxon>Cyanophyceae</taxon>
        <taxon>Nostocales</taxon>
        <taxon>Nostocaceae</taxon>
        <taxon>Nostoc</taxon>
    </lineage>
</organism>
<dbReference type="RefSeq" id="WP_190938874.1">
    <property type="nucleotide sequence ID" value="NZ_JACJSI010000001.1"/>
</dbReference>
<sequence>MVSQLHKQNDSSFADFYSNSCWFVDFALLDINIADLTGSVIGKPYLTTVIDIYSQCYMGFCLSFKSPNNKVVTQALRHAILPKRYNSEYNLSQEWRTYGIPVGLCIDISNFTNSYSLQEKISQLGIMLHSHQTISRFKSNSSTEKLCLTINKYLSSNLQASGGLSGKDNFLTLELIEKILVRYIVDNFNQQRSIYLSVATRQQMWEAGLISPPQIIQEYELDI</sequence>
<dbReference type="SUPFAM" id="SSF53098">
    <property type="entry name" value="Ribonuclease H-like"/>
    <property type="match status" value="1"/>
</dbReference>
<name>A0ABR8DF95_9NOSO</name>
<evidence type="ECO:0000259" key="1">
    <source>
        <dbReference type="PROSITE" id="PS50994"/>
    </source>
</evidence>
<comment type="caution">
    <text evidence="2">The sequence shown here is derived from an EMBL/GenBank/DDBJ whole genome shotgun (WGS) entry which is preliminary data.</text>
</comment>
<dbReference type="InterPro" id="IPR036397">
    <property type="entry name" value="RNaseH_sf"/>
</dbReference>
<feature type="domain" description="Integrase catalytic" evidence="1">
    <location>
        <begin position="14"/>
        <end position="220"/>
    </location>
</feature>
<dbReference type="InterPro" id="IPR001584">
    <property type="entry name" value="Integrase_cat-core"/>
</dbReference>
<dbReference type="Gene3D" id="3.30.420.10">
    <property type="entry name" value="Ribonuclease H-like superfamily/Ribonuclease H"/>
    <property type="match status" value="1"/>
</dbReference>
<protein>
    <recommendedName>
        <fullName evidence="1">Integrase catalytic domain-containing protein</fullName>
    </recommendedName>
</protein>
<dbReference type="Proteomes" id="UP000623440">
    <property type="component" value="Unassembled WGS sequence"/>
</dbReference>
<evidence type="ECO:0000313" key="2">
    <source>
        <dbReference type="EMBL" id="MBD2528202.1"/>
    </source>
</evidence>
<reference evidence="2 3" key="1">
    <citation type="journal article" date="2020" name="ISME J.">
        <title>Comparative genomics reveals insights into cyanobacterial evolution and habitat adaptation.</title>
        <authorList>
            <person name="Chen M.Y."/>
            <person name="Teng W.K."/>
            <person name="Zhao L."/>
            <person name="Hu C.X."/>
            <person name="Zhou Y.K."/>
            <person name="Han B.P."/>
            <person name="Song L.R."/>
            <person name="Shu W.S."/>
        </authorList>
    </citation>
    <scope>NUCLEOTIDE SEQUENCE [LARGE SCALE GENOMIC DNA]</scope>
    <source>
        <strain evidence="2 3">FACHB-838</strain>
    </source>
</reference>
<evidence type="ECO:0000313" key="3">
    <source>
        <dbReference type="Proteomes" id="UP000623440"/>
    </source>
</evidence>
<keyword evidence="3" id="KW-1185">Reference proteome</keyword>
<dbReference type="PROSITE" id="PS50994">
    <property type="entry name" value="INTEGRASE"/>
    <property type="match status" value="1"/>
</dbReference>